<protein>
    <submittedName>
        <fullName evidence="1">Uncharacterized protein</fullName>
    </submittedName>
</protein>
<keyword evidence="2" id="KW-1185">Reference proteome</keyword>
<dbReference type="OrthoDB" id="1836820at2759"/>
<gene>
    <name evidence="1" type="ORF">CCAM_LOCUS32553</name>
</gene>
<accession>A0A484MQI9</accession>
<reference evidence="1 2" key="1">
    <citation type="submission" date="2018-04" db="EMBL/GenBank/DDBJ databases">
        <authorList>
            <person name="Vogel A."/>
        </authorList>
    </citation>
    <scope>NUCLEOTIDE SEQUENCE [LARGE SCALE GENOMIC DNA]</scope>
</reference>
<evidence type="ECO:0000313" key="2">
    <source>
        <dbReference type="Proteomes" id="UP000595140"/>
    </source>
</evidence>
<dbReference type="EMBL" id="OOIL02004192">
    <property type="protein sequence ID" value="VFQ90777.1"/>
    <property type="molecule type" value="Genomic_DNA"/>
</dbReference>
<dbReference type="Proteomes" id="UP000595140">
    <property type="component" value="Unassembled WGS sequence"/>
</dbReference>
<sequence length="440" mass="50192">MGKEITDSSNTMHLHENHGALLKENTAHVRELFDQFLLSLNHEPAPRMRATSGMENTYSSPCDGRTMHLHKNHNPLEDTVVNVEELMSQFLSWMALNTGNPRGTMIASNCGFNNGADFEDEHVTIYIHLPVRKIKPVHKESYRDEWFSISTQHLSSSKGSPFCPAFLDPGDAHGGWKEAPPLPPVTFNYYFFEANDKIYGLGIFKGLSFDLLCLDCHDLSKGWQSIHPISNELSKQHLDDTFYAFKLQYETPVDPATCKSKRRATHAVILLSNHLVSYDFDQNAFKVYDDHVPQECSWKCCTGVGHGNLFYILCQKNTYEKPYAVLMVYNDSVHKWYPTPVVGFENFPHALPVSYERFSKPELPRAQLLLIGEGRLCILWADKVDFHNAVTPIHCTKFDVQVIDEQPRAVNVSTQLFNIRGPHSIRINAVLIRRETMPQL</sequence>
<evidence type="ECO:0000313" key="1">
    <source>
        <dbReference type="EMBL" id="VFQ90777.1"/>
    </source>
</evidence>
<name>A0A484MQI9_9ASTE</name>
<dbReference type="AlphaFoldDB" id="A0A484MQI9"/>
<organism evidence="1 2">
    <name type="scientific">Cuscuta campestris</name>
    <dbReference type="NCBI Taxonomy" id="132261"/>
    <lineage>
        <taxon>Eukaryota</taxon>
        <taxon>Viridiplantae</taxon>
        <taxon>Streptophyta</taxon>
        <taxon>Embryophyta</taxon>
        <taxon>Tracheophyta</taxon>
        <taxon>Spermatophyta</taxon>
        <taxon>Magnoliopsida</taxon>
        <taxon>eudicotyledons</taxon>
        <taxon>Gunneridae</taxon>
        <taxon>Pentapetalae</taxon>
        <taxon>asterids</taxon>
        <taxon>lamiids</taxon>
        <taxon>Solanales</taxon>
        <taxon>Convolvulaceae</taxon>
        <taxon>Cuscuteae</taxon>
        <taxon>Cuscuta</taxon>
        <taxon>Cuscuta subgen. Grammica</taxon>
        <taxon>Cuscuta sect. Cleistogrammica</taxon>
    </lineage>
</organism>
<proteinExistence type="predicted"/>